<accession>A0ABP5D7M6</accession>
<dbReference type="RefSeq" id="WP_344425884.1">
    <property type="nucleotide sequence ID" value="NZ_BAAANN010000026.1"/>
</dbReference>
<name>A0ABP5D7M6_9PSEU</name>
<reference evidence="4" key="1">
    <citation type="journal article" date="2019" name="Int. J. Syst. Evol. Microbiol.">
        <title>The Global Catalogue of Microorganisms (GCM) 10K type strain sequencing project: providing services to taxonomists for standard genome sequencing and annotation.</title>
        <authorList>
            <consortium name="The Broad Institute Genomics Platform"/>
            <consortium name="The Broad Institute Genome Sequencing Center for Infectious Disease"/>
            <person name="Wu L."/>
            <person name="Ma J."/>
        </authorList>
    </citation>
    <scope>NUCLEOTIDE SEQUENCE [LARGE SCALE GENOMIC DNA]</scope>
    <source>
        <strain evidence="4">JCM 14545</strain>
    </source>
</reference>
<evidence type="ECO:0008006" key="5">
    <source>
        <dbReference type="Google" id="ProtNLM"/>
    </source>
</evidence>
<gene>
    <name evidence="3" type="ORF">GCM10009754_58520</name>
</gene>
<organism evidence="3 4">
    <name type="scientific">Amycolatopsis minnesotensis</name>
    <dbReference type="NCBI Taxonomy" id="337894"/>
    <lineage>
        <taxon>Bacteria</taxon>
        <taxon>Bacillati</taxon>
        <taxon>Actinomycetota</taxon>
        <taxon>Actinomycetes</taxon>
        <taxon>Pseudonocardiales</taxon>
        <taxon>Pseudonocardiaceae</taxon>
        <taxon>Amycolatopsis</taxon>
    </lineage>
</organism>
<proteinExistence type="predicted"/>
<feature type="signal peptide" evidence="2">
    <location>
        <begin position="1"/>
        <end position="27"/>
    </location>
</feature>
<dbReference type="EMBL" id="BAAANN010000026">
    <property type="protein sequence ID" value="GAA1975410.1"/>
    <property type="molecule type" value="Genomic_DNA"/>
</dbReference>
<keyword evidence="4" id="KW-1185">Reference proteome</keyword>
<evidence type="ECO:0000313" key="4">
    <source>
        <dbReference type="Proteomes" id="UP001501116"/>
    </source>
</evidence>
<sequence length="241" mass="24149">MNIRRIILTGGLLAVAGSLVMASTANATRPPELKVSPAQVPVNGAITVSGYCPVNADPAGPVTSPGFAAPITLGKTSTGQQDPSGTGKVVAKPGTYTATMHCRNWSSPVTATFTVTGSECRLEPGSTGSCGWITVSPKSAKPGEQVDVEAGCLNNAKAKPESAALTGFVTAGTRHWRATVAANAKPGKHSASVTCPERTYSASFTVSGSGGTTAPAPPVKQTARVPSGAPETGDGSFAALN</sequence>
<protein>
    <recommendedName>
        <fullName evidence="5">Ig-like domain-containing protein</fullName>
    </recommendedName>
</protein>
<feature type="region of interest" description="Disordered" evidence="1">
    <location>
        <begin position="205"/>
        <end position="241"/>
    </location>
</feature>
<evidence type="ECO:0000256" key="2">
    <source>
        <dbReference type="SAM" id="SignalP"/>
    </source>
</evidence>
<evidence type="ECO:0000256" key="1">
    <source>
        <dbReference type="SAM" id="MobiDB-lite"/>
    </source>
</evidence>
<keyword evidence="2" id="KW-0732">Signal</keyword>
<evidence type="ECO:0000313" key="3">
    <source>
        <dbReference type="EMBL" id="GAA1975410.1"/>
    </source>
</evidence>
<feature type="chain" id="PRO_5046182061" description="Ig-like domain-containing protein" evidence="2">
    <location>
        <begin position="28"/>
        <end position="241"/>
    </location>
</feature>
<comment type="caution">
    <text evidence="3">The sequence shown here is derived from an EMBL/GenBank/DDBJ whole genome shotgun (WGS) entry which is preliminary data.</text>
</comment>
<dbReference type="Proteomes" id="UP001501116">
    <property type="component" value="Unassembled WGS sequence"/>
</dbReference>